<accession>A0ABW2H177</accession>
<evidence type="ECO:0000256" key="1">
    <source>
        <dbReference type="ARBA" id="ARBA00023157"/>
    </source>
</evidence>
<keyword evidence="1" id="KW-1015">Disulfide bond</keyword>
<feature type="domain" description="Peptidase S1" evidence="2">
    <location>
        <begin position="1"/>
        <end position="52"/>
    </location>
</feature>
<dbReference type="Gene3D" id="2.40.10.10">
    <property type="entry name" value="Trypsin-like serine proteases"/>
    <property type="match status" value="1"/>
</dbReference>
<dbReference type="PANTHER" id="PTHR24276">
    <property type="entry name" value="POLYSERASE-RELATED"/>
    <property type="match status" value="1"/>
</dbReference>
<dbReference type="InterPro" id="IPR043504">
    <property type="entry name" value="Peptidase_S1_PA_chymotrypsin"/>
</dbReference>
<dbReference type="RefSeq" id="WP_376808548.1">
    <property type="nucleotide sequence ID" value="NZ_JBHTAC010000028.1"/>
</dbReference>
<dbReference type="PROSITE" id="PS00135">
    <property type="entry name" value="TRYPSIN_SER"/>
    <property type="match status" value="1"/>
</dbReference>
<evidence type="ECO:0000313" key="4">
    <source>
        <dbReference type="Proteomes" id="UP001596392"/>
    </source>
</evidence>
<dbReference type="InterPro" id="IPR033116">
    <property type="entry name" value="TRYPSIN_SER"/>
</dbReference>
<dbReference type="Pfam" id="PF05345">
    <property type="entry name" value="He_PIG"/>
    <property type="match status" value="1"/>
</dbReference>
<organism evidence="3 4">
    <name type="scientific">Catellatospora aurea</name>
    <dbReference type="NCBI Taxonomy" id="1337874"/>
    <lineage>
        <taxon>Bacteria</taxon>
        <taxon>Bacillati</taxon>
        <taxon>Actinomycetota</taxon>
        <taxon>Actinomycetes</taxon>
        <taxon>Micromonosporales</taxon>
        <taxon>Micromonosporaceae</taxon>
        <taxon>Catellatospora</taxon>
    </lineage>
</organism>
<dbReference type="InterPro" id="IPR050430">
    <property type="entry name" value="Peptidase_S1"/>
</dbReference>
<reference evidence="4" key="1">
    <citation type="journal article" date="2019" name="Int. J. Syst. Evol. Microbiol.">
        <title>The Global Catalogue of Microorganisms (GCM) 10K type strain sequencing project: providing services to taxonomists for standard genome sequencing and annotation.</title>
        <authorList>
            <consortium name="The Broad Institute Genomics Platform"/>
            <consortium name="The Broad Institute Genome Sequencing Center for Infectious Disease"/>
            <person name="Wu L."/>
            <person name="Ma J."/>
        </authorList>
    </citation>
    <scope>NUCLEOTIDE SEQUENCE [LARGE SCALE GENOMIC DNA]</scope>
    <source>
        <strain evidence="4">CGMCC 1.9106</strain>
    </source>
</reference>
<protein>
    <submittedName>
        <fullName evidence="3">Ig domain-containing protein</fullName>
    </submittedName>
</protein>
<sequence>MICTGYADGHAAACQGDSGGPFLVGGTVVGVFSWMSTACDWYAVYTRVSAYAADIAPHLPGGNEPPPAGDITLSASGLPSGATASFAPGSIDVGGSSTLSVATTAGTPAGTYAITVTGNDGTSSAQTTLTLTVQGGGTPGILTITNPGVQTSYVGRPVSLPIAASGGTTPYRFTATGLPSGLSINQSTGVVSGTPTTWQNANPTVTVTDAAGRTAKATFYWFIFPAY</sequence>
<dbReference type="SUPFAM" id="SSF50494">
    <property type="entry name" value="Trypsin-like serine proteases"/>
    <property type="match status" value="1"/>
</dbReference>
<comment type="caution">
    <text evidence="3">The sequence shown here is derived from an EMBL/GenBank/DDBJ whole genome shotgun (WGS) entry which is preliminary data.</text>
</comment>
<evidence type="ECO:0000313" key="3">
    <source>
        <dbReference type="EMBL" id="MFC7245636.1"/>
    </source>
</evidence>
<dbReference type="EMBL" id="JBHTAC010000028">
    <property type="protein sequence ID" value="MFC7245636.1"/>
    <property type="molecule type" value="Genomic_DNA"/>
</dbReference>
<dbReference type="InterPro" id="IPR015919">
    <property type="entry name" value="Cadherin-like_sf"/>
</dbReference>
<name>A0ABW2H177_9ACTN</name>
<evidence type="ECO:0000259" key="2">
    <source>
        <dbReference type="Pfam" id="PF00089"/>
    </source>
</evidence>
<dbReference type="Gene3D" id="2.60.40.10">
    <property type="entry name" value="Immunoglobulins"/>
    <property type="match status" value="1"/>
</dbReference>
<proteinExistence type="predicted"/>
<dbReference type="InterPro" id="IPR001254">
    <property type="entry name" value="Trypsin_dom"/>
</dbReference>
<dbReference type="Proteomes" id="UP001596392">
    <property type="component" value="Unassembled WGS sequence"/>
</dbReference>
<gene>
    <name evidence="3" type="ORF">ACFQO7_24445</name>
</gene>
<dbReference type="InterPro" id="IPR009003">
    <property type="entry name" value="Peptidase_S1_PA"/>
</dbReference>
<dbReference type="SUPFAM" id="SSF49313">
    <property type="entry name" value="Cadherin-like"/>
    <property type="match status" value="1"/>
</dbReference>
<dbReference type="Pfam" id="PF00089">
    <property type="entry name" value="Trypsin"/>
    <property type="match status" value="1"/>
</dbReference>
<keyword evidence="4" id="KW-1185">Reference proteome</keyword>
<dbReference type="PANTHER" id="PTHR24276:SF98">
    <property type="entry name" value="FI18310P1-RELATED"/>
    <property type="match status" value="1"/>
</dbReference>
<dbReference type="InterPro" id="IPR013783">
    <property type="entry name" value="Ig-like_fold"/>
</dbReference>